<evidence type="ECO:0000256" key="2">
    <source>
        <dbReference type="ARBA" id="ARBA00022857"/>
    </source>
</evidence>
<dbReference type="OrthoDB" id="9804790at2"/>
<dbReference type="InterPro" id="IPR005399">
    <property type="entry name" value="K_chnl_volt-dep_bsu_KCNAB-rel"/>
</dbReference>
<dbReference type="EMBL" id="JACHCA010000021">
    <property type="protein sequence ID" value="MBB6131248.1"/>
    <property type="molecule type" value="Genomic_DNA"/>
</dbReference>
<dbReference type="NCBIfam" id="NF007388">
    <property type="entry name" value="PRK09912.1"/>
    <property type="match status" value="1"/>
</dbReference>
<comment type="caution">
    <text evidence="6">The sequence shown here is derived from an EMBL/GenBank/DDBJ whole genome shotgun (WGS) entry which is preliminary data.</text>
</comment>
<dbReference type="Proteomes" id="UP000541583">
    <property type="component" value="Unassembled WGS sequence"/>
</dbReference>
<dbReference type="EMBL" id="JACHCB010000005">
    <property type="protein sequence ID" value="MBB6109940.1"/>
    <property type="molecule type" value="Genomic_DNA"/>
</dbReference>
<gene>
    <name evidence="6" type="ORF">HDF22_005399</name>
    <name evidence="5" type="ORF">HDF23_002689</name>
</gene>
<dbReference type="PANTHER" id="PTHR43150">
    <property type="entry name" value="HYPERKINETIC, ISOFORM M"/>
    <property type="match status" value="1"/>
</dbReference>
<keyword evidence="3 6" id="KW-0560">Oxidoreductase</keyword>
<dbReference type="Proteomes" id="UP000548326">
    <property type="component" value="Unassembled WGS sequence"/>
</dbReference>
<dbReference type="AlphaFoldDB" id="A0A1N6Z1F5"/>
<evidence type="ECO:0000256" key="3">
    <source>
        <dbReference type="ARBA" id="ARBA00023002"/>
    </source>
</evidence>
<keyword evidence="2" id="KW-0521">NADP</keyword>
<dbReference type="Pfam" id="PF00248">
    <property type="entry name" value="Aldo_ket_red"/>
    <property type="match status" value="1"/>
</dbReference>
<evidence type="ECO:0000313" key="6">
    <source>
        <dbReference type="EMBL" id="MBB6131248.1"/>
    </source>
</evidence>
<evidence type="ECO:0000313" key="8">
    <source>
        <dbReference type="Proteomes" id="UP000548326"/>
    </source>
</evidence>
<reference evidence="7 8" key="1">
    <citation type="submission" date="2020-08" db="EMBL/GenBank/DDBJ databases">
        <title>Genomic Encyclopedia of Type Strains, Phase IV (KMG-V): Genome sequencing to study the core and pangenomes of soil and plant-associated prokaryotes.</title>
        <authorList>
            <person name="Whitman W."/>
        </authorList>
    </citation>
    <scope>NUCLEOTIDE SEQUENCE [LARGE SCALE GENOMIC DNA]</scope>
    <source>
        <strain evidence="5 7">ANJLi2</strain>
        <strain evidence="6 8">MP601</strain>
    </source>
</reference>
<evidence type="ECO:0000256" key="1">
    <source>
        <dbReference type="ARBA" id="ARBA00006515"/>
    </source>
</evidence>
<accession>A0A1N6Z1F5</accession>
<dbReference type="InterPro" id="IPR023210">
    <property type="entry name" value="NADP_OxRdtase_dom"/>
</dbReference>
<dbReference type="Gene3D" id="3.20.20.100">
    <property type="entry name" value="NADP-dependent oxidoreductase domain"/>
    <property type="match status" value="1"/>
</dbReference>
<dbReference type="InterPro" id="IPR036812">
    <property type="entry name" value="NAD(P)_OxRdtase_dom_sf"/>
</dbReference>
<proteinExistence type="inferred from homology"/>
<dbReference type="EC" id="1.1.1.-" evidence="6"/>
<protein>
    <submittedName>
        <fullName evidence="6">L-glyceraldehyde 3-phosphate reductase</fullName>
        <ecNumber evidence="6">1.1.1.-</ecNumber>
    </submittedName>
</protein>
<dbReference type="GO" id="GO:0016491">
    <property type="term" value="F:oxidoreductase activity"/>
    <property type="evidence" value="ECO:0007669"/>
    <property type="project" value="UniProtKB-KW"/>
</dbReference>
<dbReference type="GO" id="GO:0051596">
    <property type="term" value="P:methylglyoxal catabolic process"/>
    <property type="evidence" value="ECO:0007669"/>
    <property type="project" value="TreeGrafter"/>
</dbReference>
<evidence type="ECO:0000313" key="7">
    <source>
        <dbReference type="Proteomes" id="UP000541583"/>
    </source>
</evidence>
<dbReference type="STRING" id="354630.SAMN05421821_105362"/>
<dbReference type="PANTHER" id="PTHR43150:SF4">
    <property type="entry name" value="L-GLYCERALDEHYDE 3-PHOSPHATE REDUCTASE"/>
    <property type="match status" value="1"/>
</dbReference>
<comment type="similarity">
    <text evidence="1">Belongs to the shaker potassium channel beta subunit family.</text>
</comment>
<dbReference type="RefSeq" id="WP_076373690.1">
    <property type="nucleotide sequence ID" value="NZ_FTMG01000005.1"/>
</dbReference>
<evidence type="ECO:0000259" key="4">
    <source>
        <dbReference type="Pfam" id="PF00248"/>
    </source>
</evidence>
<dbReference type="SUPFAM" id="SSF51430">
    <property type="entry name" value="NAD(P)-linked oxidoreductase"/>
    <property type="match status" value="1"/>
</dbReference>
<keyword evidence="7" id="KW-1185">Reference proteome</keyword>
<name>A0A1N6Z1F5_9SPHI</name>
<sequence length="330" mass="36729">MTYLPSADRYKKMQYRRCGHSGIKLPAISLGLWHNFGHVDVTETYRKILHLAFDSGITHFDLANNYGPPPGSAEENFGRILKEDFRGYRDEMIISSKAGYTMWDGPYGDWGSKKYLVASLDQSLKRMGLEYVDIFYHHRPDPETPLEETMTALDLIVRQGKALYAGISNYPAAEAAKAIAILKDLGTPCLIHQPKYSMFVRDPEEGLLDVLGKEGVGCIPFSPLAQGLLTNKYLHGIPEDSRAAKSTGFLQKDQVTPERIAQIKQLNDLALKRGQTLAQMALAWLLKDSRVTSVLIGASRAEQLADSLKALDNIVFSADELSQIEKILAP</sequence>
<evidence type="ECO:0000313" key="5">
    <source>
        <dbReference type="EMBL" id="MBB6109940.1"/>
    </source>
</evidence>
<feature type="domain" description="NADP-dependent oxidoreductase" evidence="4">
    <location>
        <begin position="28"/>
        <end position="328"/>
    </location>
</feature>
<organism evidence="6 8">
    <name type="scientific">Mucilaginibacter lappiensis</name>
    <dbReference type="NCBI Taxonomy" id="354630"/>
    <lineage>
        <taxon>Bacteria</taxon>
        <taxon>Pseudomonadati</taxon>
        <taxon>Bacteroidota</taxon>
        <taxon>Sphingobacteriia</taxon>
        <taxon>Sphingobacteriales</taxon>
        <taxon>Sphingobacteriaceae</taxon>
        <taxon>Mucilaginibacter</taxon>
    </lineage>
</organism>